<dbReference type="AlphaFoldDB" id="A0A1H6DCY5"/>
<feature type="signal peptide" evidence="2">
    <location>
        <begin position="1"/>
        <end position="22"/>
    </location>
</feature>
<evidence type="ECO:0000313" key="3">
    <source>
        <dbReference type="EMBL" id="SEG82653.1"/>
    </source>
</evidence>
<organism evidence="3 4">
    <name type="scientific">Thermomonospora echinospora</name>
    <dbReference type="NCBI Taxonomy" id="1992"/>
    <lineage>
        <taxon>Bacteria</taxon>
        <taxon>Bacillati</taxon>
        <taxon>Actinomycetota</taxon>
        <taxon>Actinomycetes</taxon>
        <taxon>Streptosporangiales</taxon>
        <taxon>Thermomonosporaceae</taxon>
        <taxon>Thermomonospora</taxon>
    </lineage>
</organism>
<dbReference type="EMBL" id="FNVO01000015">
    <property type="protein sequence ID" value="SEG82653.1"/>
    <property type="molecule type" value="Genomic_DNA"/>
</dbReference>
<gene>
    <name evidence="3" type="ORF">SAMN04489712_11557</name>
</gene>
<protein>
    <submittedName>
        <fullName evidence="3">Uncharacterized protein</fullName>
    </submittedName>
</protein>
<name>A0A1H6DCY5_9ACTN</name>
<feature type="region of interest" description="Disordered" evidence="1">
    <location>
        <begin position="23"/>
        <end position="82"/>
    </location>
</feature>
<evidence type="ECO:0000313" key="4">
    <source>
        <dbReference type="Proteomes" id="UP000236723"/>
    </source>
</evidence>
<sequence>MGSTAGILTAGTALLLTCGACASTEEPPRASPPVERPTTAAGSNAPRHEAVLEDPNPAQRPAGIDQQLRSPVGGGGDPCYEQQKFSLQTPYETEAQEYGYPDAPDPREPHTDSIPFHGSFCVVGSDRSRQVTVTLTSPSGKVLKRRDLPPEYDQSASEQVTDREQFDMRFLPGDEEGAYTLTAAQGDRRATRKIEVTRAAKPRIFLVTDPPSDGAFTRTGTGRITFAFGGLPTTGPTDFYLYHSGSGAQQDGFLTRNFHSTYKVTGGPTGTAFLDLRITPSAQAGYYYLVNPKWGTGVLWQVK</sequence>
<reference evidence="4" key="1">
    <citation type="submission" date="2016-10" db="EMBL/GenBank/DDBJ databases">
        <authorList>
            <person name="Varghese N."/>
            <person name="Submissions S."/>
        </authorList>
    </citation>
    <scope>NUCLEOTIDE SEQUENCE [LARGE SCALE GENOMIC DNA]</scope>
    <source>
        <strain evidence="4">DSM 43163</strain>
    </source>
</reference>
<keyword evidence="2" id="KW-0732">Signal</keyword>
<dbReference type="RefSeq" id="WP_146087555.1">
    <property type="nucleotide sequence ID" value="NZ_FNVO01000015.1"/>
</dbReference>
<dbReference type="OrthoDB" id="9834719at2"/>
<evidence type="ECO:0000256" key="1">
    <source>
        <dbReference type="SAM" id="MobiDB-lite"/>
    </source>
</evidence>
<evidence type="ECO:0000256" key="2">
    <source>
        <dbReference type="SAM" id="SignalP"/>
    </source>
</evidence>
<accession>A0A1H6DCY5</accession>
<dbReference type="Proteomes" id="UP000236723">
    <property type="component" value="Unassembled WGS sequence"/>
</dbReference>
<keyword evidence="4" id="KW-1185">Reference proteome</keyword>
<proteinExistence type="predicted"/>
<feature type="chain" id="PRO_5009295769" evidence="2">
    <location>
        <begin position="23"/>
        <end position="303"/>
    </location>
</feature>